<feature type="non-terminal residue" evidence="9">
    <location>
        <position position="268"/>
    </location>
</feature>
<organism evidence="9 10">
    <name type="scientific">Penicillium cf. viridicatum</name>
    <dbReference type="NCBI Taxonomy" id="2972119"/>
    <lineage>
        <taxon>Eukaryota</taxon>
        <taxon>Fungi</taxon>
        <taxon>Dikarya</taxon>
        <taxon>Ascomycota</taxon>
        <taxon>Pezizomycotina</taxon>
        <taxon>Eurotiomycetes</taxon>
        <taxon>Eurotiomycetidae</taxon>
        <taxon>Eurotiales</taxon>
        <taxon>Aspergillaceae</taxon>
        <taxon>Penicillium</taxon>
    </lineage>
</organism>
<dbReference type="GO" id="GO:0005886">
    <property type="term" value="C:plasma membrane"/>
    <property type="evidence" value="ECO:0007669"/>
    <property type="project" value="TreeGrafter"/>
</dbReference>
<comment type="caution">
    <text evidence="9">The sequence shown here is derived from an EMBL/GenBank/DDBJ whole genome shotgun (WGS) entry which is preliminary data.</text>
</comment>
<dbReference type="PANTHER" id="PTHR23501:SF199">
    <property type="entry name" value="MFS EFFLUX TRANSPORTER INPD-RELATED"/>
    <property type="match status" value="1"/>
</dbReference>
<evidence type="ECO:0000313" key="9">
    <source>
        <dbReference type="EMBL" id="KAJ5213712.1"/>
    </source>
</evidence>
<proteinExistence type="inferred from homology"/>
<dbReference type="Gene3D" id="1.20.1720.10">
    <property type="entry name" value="Multidrug resistance protein D"/>
    <property type="match status" value="1"/>
</dbReference>
<dbReference type="InterPro" id="IPR020846">
    <property type="entry name" value="MFS_dom"/>
</dbReference>
<evidence type="ECO:0000256" key="6">
    <source>
        <dbReference type="SAM" id="MobiDB-lite"/>
    </source>
</evidence>
<feature type="transmembrane region" description="Helical" evidence="7">
    <location>
        <begin position="160"/>
        <end position="181"/>
    </location>
</feature>
<evidence type="ECO:0000256" key="4">
    <source>
        <dbReference type="ARBA" id="ARBA00022989"/>
    </source>
</evidence>
<dbReference type="PROSITE" id="PS50850">
    <property type="entry name" value="MFS"/>
    <property type="match status" value="1"/>
</dbReference>
<feature type="transmembrane region" description="Helical" evidence="7">
    <location>
        <begin position="102"/>
        <end position="121"/>
    </location>
</feature>
<keyword evidence="5 7" id="KW-0472">Membrane</keyword>
<dbReference type="InterPro" id="IPR036259">
    <property type="entry name" value="MFS_trans_sf"/>
</dbReference>
<dbReference type="Proteomes" id="UP001150942">
    <property type="component" value="Unassembled WGS sequence"/>
</dbReference>
<keyword evidence="3 7" id="KW-0812">Transmembrane</keyword>
<feature type="transmembrane region" description="Helical" evidence="7">
    <location>
        <begin position="127"/>
        <end position="148"/>
    </location>
</feature>
<evidence type="ECO:0000256" key="2">
    <source>
        <dbReference type="ARBA" id="ARBA00007520"/>
    </source>
</evidence>
<dbReference type="PANTHER" id="PTHR23501">
    <property type="entry name" value="MAJOR FACILITATOR SUPERFAMILY"/>
    <property type="match status" value="1"/>
</dbReference>
<evidence type="ECO:0000256" key="7">
    <source>
        <dbReference type="SAM" id="Phobius"/>
    </source>
</evidence>
<keyword evidence="4 7" id="KW-1133">Transmembrane helix</keyword>
<feature type="region of interest" description="Disordered" evidence="6">
    <location>
        <begin position="1"/>
        <end position="22"/>
    </location>
</feature>
<dbReference type="SUPFAM" id="SSF103473">
    <property type="entry name" value="MFS general substrate transporter"/>
    <property type="match status" value="1"/>
</dbReference>
<evidence type="ECO:0000256" key="3">
    <source>
        <dbReference type="ARBA" id="ARBA00022692"/>
    </source>
</evidence>
<evidence type="ECO:0000259" key="8">
    <source>
        <dbReference type="PROSITE" id="PS50850"/>
    </source>
</evidence>
<dbReference type="OrthoDB" id="10021397at2759"/>
<evidence type="ECO:0000256" key="5">
    <source>
        <dbReference type="ARBA" id="ARBA00023136"/>
    </source>
</evidence>
<protein>
    <recommendedName>
        <fullName evidence="8">Major facilitator superfamily (MFS) profile domain-containing protein</fullName>
    </recommendedName>
</protein>
<sequence>MENEVALADVTEPMTQEEGQRTEGTSKYAKFSSVLLISIVLCLATLCVAVDNTIISTAVPRITHDFHSIDDVGWYASIYPLASCAFQPSYGKVYTLFSSKTVFLAALLIFEIGSVVCATAPNSHVFILGRALAGLGSAGIQAGTTLILADCVPLRQRPTWNSIIGSMFAVGSVVGPLLGGAFSDTITWRWCFYINLPIGGAVVIFIAFFYDGTQGGKRTFDAVVEFEVIVVIVHQSKLRLPRLSPCDHLHADRGRTIAVPLAAAAEQL</sequence>
<evidence type="ECO:0000313" key="10">
    <source>
        <dbReference type="Proteomes" id="UP001150942"/>
    </source>
</evidence>
<reference evidence="9" key="2">
    <citation type="journal article" date="2023" name="IMA Fungus">
        <title>Comparative genomic study of the Penicillium genus elucidates a diverse pangenome and 15 lateral gene transfer events.</title>
        <authorList>
            <person name="Petersen C."/>
            <person name="Sorensen T."/>
            <person name="Nielsen M.R."/>
            <person name="Sondergaard T.E."/>
            <person name="Sorensen J.L."/>
            <person name="Fitzpatrick D.A."/>
            <person name="Frisvad J.C."/>
            <person name="Nielsen K.L."/>
        </authorList>
    </citation>
    <scope>NUCLEOTIDE SEQUENCE</scope>
    <source>
        <strain evidence="9">IBT 20477</strain>
    </source>
</reference>
<dbReference type="Pfam" id="PF07690">
    <property type="entry name" value="MFS_1"/>
    <property type="match status" value="1"/>
</dbReference>
<comment type="similarity">
    <text evidence="2">Belongs to the major facilitator superfamily. TCR/Tet family.</text>
</comment>
<dbReference type="EMBL" id="JAPQKQ010000001">
    <property type="protein sequence ID" value="KAJ5213712.1"/>
    <property type="molecule type" value="Genomic_DNA"/>
</dbReference>
<feature type="transmembrane region" description="Helical" evidence="7">
    <location>
        <begin position="187"/>
        <end position="210"/>
    </location>
</feature>
<feature type="transmembrane region" description="Helical" evidence="7">
    <location>
        <begin position="31"/>
        <end position="52"/>
    </location>
</feature>
<evidence type="ECO:0000256" key="1">
    <source>
        <dbReference type="ARBA" id="ARBA00004141"/>
    </source>
</evidence>
<accession>A0A9W9N5V2</accession>
<dbReference type="GO" id="GO:0022857">
    <property type="term" value="F:transmembrane transporter activity"/>
    <property type="evidence" value="ECO:0007669"/>
    <property type="project" value="InterPro"/>
</dbReference>
<reference evidence="9" key="1">
    <citation type="submission" date="2022-11" db="EMBL/GenBank/DDBJ databases">
        <authorList>
            <person name="Petersen C."/>
        </authorList>
    </citation>
    <scope>NUCLEOTIDE SEQUENCE</scope>
    <source>
        <strain evidence="9">IBT 20477</strain>
    </source>
</reference>
<dbReference type="InterPro" id="IPR011701">
    <property type="entry name" value="MFS"/>
</dbReference>
<keyword evidence="10" id="KW-1185">Reference proteome</keyword>
<gene>
    <name evidence="9" type="ORF">N7449_000881</name>
</gene>
<name>A0A9W9N5V2_9EURO</name>
<comment type="subcellular location">
    <subcellularLocation>
        <location evidence="1">Membrane</location>
        <topology evidence="1">Multi-pass membrane protein</topology>
    </subcellularLocation>
</comment>
<feature type="domain" description="Major facilitator superfamily (MFS) profile" evidence="8">
    <location>
        <begin position="37"/>
        <end position="268"/>
    </location>
</feature>
<dbReference type="AlphaFoldDB" id="A0A9W9N5V2"/>
<dbReference type="PRINTS" id="PR01036">
    <property type="entry name" value="TCRTETB"/>
</dbReference>